<feature type="chain" id="PRO_5029884763" description="DUF732 domain-containing protein" evidence="1">
    <location>
        <begin position="23"/>
        <end position="100"/>
    </location>
</feature>
<dbReference type="Proteomes" id="UP000465361">
    <property type="component" value="Unassembled WGS sequence"/>
</dbReference>
<feature type="domain" description="DUF732" evidence="2">
    <location>
        <begin position="27"/>
        <end position="98"/>
    </location>
</feature>
<dbReference type="AlphaFoldDB" id="A0A7I9XYL2"/>
<dbReference type="Pfam" id="PF05305">
    <property type="entry name" value="DUF732"/>
    <property type="match status" value="1"/>
</dbReference>
<sequence length="100" mass="10070">MKSLLVLASIAAAVGLAAPAQAERSGNDAGFLAALEQAGLSHRGPDRAIAAGKAVCELMDNGLSPIDTVNAVRTTNPGFTVEHAAKFAGIAASAYCPEHL</sequence>
<accession>A0A7I9XYL2</accession>
<proteinExistence type="predicted"/>
<dbReference type="InterPro" id="IPR007969">
    <property type="entry name" value="DUF732"/>
</dbReference>
<dbReference type="EMBL" id="BLKW01000004">
    <property type="protein sequence ID" value="GFG74911.1"/>
    <property type="molecule type" value="Genomic_DNA"/>
</dbReference>
<comment type="caution">
    <text evidence="3">The sequence shown here is derived from an EMBL/GenBank/DDBJ whole genome shotgun (WGS) entry which is preliminary data.</text>
</comment>
<reference evidence="3 4" key="1">
    <citation type="journal article" date="2019" name="Emerg. Microbes Infect.">
        <title>Comprehensive subspecies identification of 175 nontuberculous mycobacteria species based on 7547 genomic profiles.</title>
        <authorList>
            <person name="Matsumoto Y."/>
            <person name="Kinjo T."/>
            <person name="Motooka D."/>
            <person name="Nabeya D."/>
            <person name="Jung N."/>
            <person name="Uechi K."/>
            <person name="Horii T."/>
            <person name="Iida T."/>
            <person name="Fujita J."/>
            <person name="Nakamura S."/>
        </authorList>
    </citation>
    <scope>NUCLEOTIDE SEQUENCE [LARGE SCALE GENOMIC DNA]</scope>
    <source>
        <strain evidence="3 4">JCM 17322</strain>
    </source>
</reference>
<keyword evidence="4" id="KW-1185">Reference proteome</keyword>
<dbReference type="RefSeq" id="WP_163757292.1">
    <property type="nucleotide sequence ID" value="NZ_BLKW01000004.1"/>
</dbReference>
<feature type="signal peptide" evidence="1">
    <location>
        <begin position="1"/>
        <end position="22"/>
    </location>
</feature>
<evidence type="ECO:0000256" key="1">
    <source>
        <dbReference type="SAM" id="SignalP"/>
    </source>
</evidence>
<organism evidence="3 4">
    <name type="scientific">Mycobacterium botniense</name>
    <dbReference type="NCBI Taxonomy" id="84962"/>
    <lineage>
        <taxon>Bacteria</taxon>
        <taxon>Bacillati</taxon>
        <taxon>Actinomycetota</taxon>
        <taxon>Actinomycetes</taxon>
        <taxon>Mycobacteriales</taxon>
        <taxon>Mycobacteriaceae</taxon>
        <taxon>Mycobacterium</taxon>
    </lineage>
</organism>
<keyword evidence="1" id="KW-0732">Signal</keyword>
<gene>
    <name evidence="3" type="ORF">MBOT_22760</name>
</gene>
<evidence type="ECO:0000259" key="2">
    <source>
        <dbReference type="Pfam" id="PF05305"/>
    </source>
</evidence>
<name>A0A7I9XYL2_9MYCO</name>
<protein>
    <recommendedName>
        <fullName evidence="2">DUF732 domain-containing protein</fullName>
    </recommendedName>
</protein>
<evidence type="ECO:0000313" key="4">
    <source>
        <dbReference type="Proteomes" id="UP000465361"/>
    </source>
</evidence>
<evidence type="ECO:0000313" key="3">
    <source>
        <dbReference type="EMBL" id="GFG74911.1"/>
    </source>
</evidence>